<evidence type="ECO:0000313" key="1">
    <source>
        <dbReference type="EMBL" id="QFY41498.1"/>
    </source>
</evidence>
<proteinExistence type="predicted"/>
<dbReference type="RefSeq" id="WP_153247479.1">
    <property type="nucleotide sequence ID" value="NZ_CP044205.1"/>
</dbReference>
<dbReference type="KEGG" id="mmob:F6R98_01715"/>
<dbReference type="InParanoid" id="A0A5Q0BH93"/>
<gene>
    <name evidence="1" type="ORF">F6R98_01715</name>
</gene>
<reference evidence="1 2" key="1">
    <citation type="submission" date="2019-09" db="EMBL/GenBank/DDBJ databases">
        <title>Ecophysiology of the spiral-shaped methanotroph Methylospira mobilis as revealed by the complete genome sequence.</title>
        <authorList>
            <person name="Oshkin I.Y."/>
            <person name="Dedysh S.N."/>
            <person name="Miroshnikov K."/>
            <person name="Danilova O.V."/>
            <person name="Hakobyan A."/>
            <person name="Liesack W."/>
        </authorList>
    </citation>
    <scope>NUCLEOTIDE SEQUENCE [LARGE SCALE GENOMIC DNA]</scope>
    <source>
        <strain evidence="1 2">Shm1</strain>
    </source>
</reference>
<dbReference type="AlphaFoldDB" id="A0A5Q0BH93"/>
<accession>A0A5Q0BH93</accession>
<dbReference type="EMBL" id="CP044205">
    <property type="protein sequence ID" value="QFY41498.1"/>
    <property type="molecule type" value="Genomic_DNA"/>
</dbReference>
<sequence length="82" mass="8995">MKTRGIKNAIGRLHGARKLGSATLLVQAEAEAEHILTQARSWLERTPAPPEGEEDERYAPVELAVQELEKALAAPVPELQRS</sequence>
<keyword evidence="2" id="KW-1185">Reference proteome</keyword>
<protein>
    <submittedName>
        <fullName evidence="1">Uncharacterized protein</fullName>
    </submittedName>
</protein>
<organism evidence="1 2">
    <name type="scientific">Candidatus Methylospira mobilis</name>
    <dbReference type="NCBI Taxonomy" id="1808979"/>
    <lineage>
        <taxon>Bacteria</taxon>
        <taxon>Pseudomonadati</taxon>
        <taxon>Pseudomonadota</taxon>
        <taxon>Gammaproteobacteria</taxon>
        <taxon>Methylococcales</taxon>
        <taxon>Methylococcaceae</taxon>
        <taxon>Candidatus Methylospira</taxon>
    </lineage>
</organism>
<name>A0A5Q0BH93_9GAMM</name>
<dbReference type="Proteomes" id="UP000325755">
    <property type="component" value="Chromosome"/>
</dbReference>
<evidence type="ECO:0000313" key="2">
    <source>
        <dbReference type="Proteomes" id="UP000325755"/>
    </source>
</evidence>
<dbReference type="OrthoDB" id="7041822at2"/>